<evidence type="ECO:0000256" key="2">
    <source>
        <dbReference type="ARBA" id="ARBA00023125"/>
    </source>
</evidence>
<protein>
    <submittedName>
        <fullName evidence="6">TetR family transcriptional regulator</fullName>
    </submittedName>
</protein>
<feature type="DNA-binding region" description="H-T-H motif" evidence="4">
    <location>
        <begin position="40"/>
        <end position="59"/>
    </location>
</feature>
<dbReference type="InterPro" id="IPR009057">
    <property type="entry name" value="Homeodomain-like_sf"/>
</dbReference>
<dbReference type="GO" id="GO:0003700">
    <property type="term" value="F:DNA-binding transcription factor activity"/>
    <property type="evidence" value="ECO:0007669"/>
    <property type="project" value="TreeGrafter"/>
</dbReference>
<evidence type="ECO:0000256" key="3">
    <source>
        <dbReference type="ARBA" id="ARBA00023163"/>
    </source>
</evidence>
<reference evidence="6" key="2">
    <citation type="submission" date="2014-04" db="EMBL/GenBank/DDBJ databases">
        <authorList>
            <person name="Xu Y.W."/>
            <person name="Yang Q."/>
        </authorList>
    </citation>
    <scope>NUCLEOTIDE SEQUENCE</scope>
    <source>
        <strain evidence="6">DSM 44626</strain>
    </source>
</reference>
<evidence type="ECO:0000256" key="1">
    <source>
        <dbReference type="ARBA" id="ARBA00023015"/>
    </source>
</evidence>
<keyword evidence="2 4" id="KW-0238">DNA-binding</keyword>
<name>A0A024JXY0_9MYCO</name>
<reference evidence="7 8" key="3">
    <citation type="submission" date="2016-01" db="EMBL/GenBank/DDBJ databases">
        <title>The new phylogeny of the genus Mycobacterium.</title>
        <authorList>
            <person name="Tarcisio F."/>
            <person name="Conor M."/>
            <person name="Antonella G."/>
            <person name="Elisabetta G."/>
            <person name="Giulia F.S."/>
            <person name="Sara T."/>
            <person name="Anna F."/>
            <person name="Clotilde B."/>
            <person name="Roberto B."/>
            <person name="Veronica D.S."/>
            <person name="Fabio R."/>
            <person name="Monica P."/>
            <person name="Olivier J."/>
            <person name="Enrico T."/>
            <person name="Nicola S."/>
        </authorList>
    </citation>
    <scope>NUCLEOTIDE SEQUENCE [LARGE SCALE GENOMIC DNA]</scope>
    <source>
        <strain evidence="7 8">DSM 44626</strain>
    </source>
</reference>
<dbReference type="Proteomes" id="UP000028880">
    <property type="component" value="Unassembled WGS sequence"/>
</dbReference>
<dbReference type="PROSITE" id="PS50977">
    <property type="entry name" value="HTH_TETR_2"/>
    <property type="match status" value="1"/>
</dbReference>
<dbReference type="GO" id="GO:0000976">
    <property type="term" value="F:transcription cis-regulatory region binding"/>
    <property type="evidence" value="ECO:0007669"/>
    <property type="project" value="TreeGrafter"/>
</dbReference>
<evidence type="ECO:0000256" key="4">
    <source>
        <dbReference type="PROSITE-ProRule" id="PRU00335"/>
    </source>
</evidence>
<dbReference type="OrthoDB" id="3186364at2"/>
<dbReference type="PANTHER" id="PTHR30055:SF234">
    <property type="entry name" value="HTH-TYPE TRANSCRIPTIONAL REGULATOR BETI"/>
    <property type="match status" value="1"/>
</dbReference>
<dbReference type="InterPro" id="IPR050109">
    <property type="entry name" value="HTH-type_TetR-like_transc_reg"/>
</dbReference>
<keyword evidence="3" id="KW-0804">Transcription</keyword>
<accession>A0A024JXY0</accession>
<evidence type="ECO:0000313" key="7">
    <source>
        <dbReference type="EMBL" id="ORX07168.1"/>
    </source>
</evidence>
<evidence type="ECO:0000313" key="8">
    <source>
        <dbReference type="Proteomes" id="UP000193710"/>
    </source>
</evidence>
<dbReference type="HOGENOM" id="CLU_083278_0_0_11"/>
<proteinExistence type="predicted"/>
<keyword evidence="1" id="KW-0805">Transcription regulation</keyword>
<sequence>MPSSRQPAARLGSAARTASQLRTLRAAMELFAEHGVGATSYQRIADAVGVTKGAIYHQFNTKDEIVIAVAEMELARLEDALEAAGALDCRIEARELLLNRVIDHAVEHRRAANTLQFDPVIVRLLSEHQPFQRFIERLYGMLVGEEPGPDTQVRLAALTCVIGGTVSHPLVADLDDDTLRNQLLDMARRIVDLPDVAPRRISRKAKRASA</sequence>
<reference evidence="6" key="1">
    <citation type="journal article" date="2014" name="Genome Announc.">
        <title>Draft Genome Sequence of Mycobacterium triplex DSM 44626.</title>
        <authorList>
            <person name="Sassi M."/>
            <person name="Croce O."/>
            <person name="Robert C."/>
            <person name="Raoult D."/>
            <person name="Drancourt M."/>
        </authorList>
    </citation>
    <scope>NUCLEOTIDE SEQUENCE [LARGE SCALE GENOMIC DNA]</scope>
    <source>
        <strain evidence="6">DSM 44626</strain>
    </source>
</reference>
<keyword evidence="8" id="KW-1185">Reference proteome</keyword>
<dbReference type="AlphaFoldDB" id="A0A024JXY0"/>
<dbReference type="Proteomes" id="UP000193710">
    <property type="component" value="Unassembled WGS sequence"/>
</dbReference>
<gene>
    <name evidence="7" type="ORF">AWC29_07650</name>
    <name evidence="6" type="ORF">BN973_03034</name>
</gene>
<dbReference type="EMBL" id="HG964446">
    <property type="protein sequence ID" value="CDO88665.1"/>
    <property type="molecule type" value="Genomic_DNA"/>
</dbReference>
<dbReference type="SUPFAM" id="SSF46689">
    <property type="entry name" value="Homeodomain-like"/>
    <property type="match status" value="1"/>
</dbReference>
<evidence type="ECO:0000313" key="6">
    <source>
        <dbReference type="EMBL" id="CDO88665.1"/>
    </source>
</evidence>
<feature type="domain" description="HTH tetR-type" evidence="5">
    <location>
        <begin position="17"/>
        <end position="77"/>
    </location>
</feature>
<organism evidence="6">
    <name type="scientific">Mycobacterium triplex</name>
    <dbReference type="NCBI Taxonomy" id="47839"/>
    <lineage>
        <taxon>Bacteria</taxon>
        <taxon>Bacillati</taxon>
        <taxon>Actinomycetota</taxon>
        <taxon>Actinomycetes</taxon>
        <taxon>Mycobacteriales</taxon>
        <taxon>Mycobacteriaceae</taxon>
        <taxon>Mycobacterium</taxon>
        <taxon>Mycobacterium simiae complex</taxon>
    </lineage>
</organism>
<dbReference type="RefSeq" id="WP_051641272.1">
    <property type="nucleotide sequence ID" value="NZ_HG964446.1"/>
</dbReference>
<dbReference type="PANTHER" id="PTHR30055">
    <property type="entry name" value="HTH-TYPE TRANSCRIPTIONAL REGULATOR RUTR"/>
    <property type="match status" value="1"/>
</dbReference>
<dbReference type="STRING" id="47839.BN973_03034"/>
<evidence type="ECO:0000259" key="5">
    <source>
        <dbReference type="PROSITE" id="PS50977"/>
    </source>
</evidence>
<dbReference type="EMBL" id="LQPY01000008">
    <property type="protein sequence ID" value="ORX07168.1"/>
    <property type="molecule type" value="Genomic_DNA"/>
</dbReference>
<dbReference type="eggNOG" id="COG1309">
    <property type="taxonomic scope" value="Bacteria"/>
</dbReference>
<dbReference type="Gene3D" id="1.10.357.10">
    <property type="entry name" value="Tetracycline Repressor, domain 2"/>
    <property type="match status" value="1"/>
</dbReference>
<dbReference type="InterPro" id="IPR001647">
    <property type="entry name" value="HTH_TetR"/>
</dbReference>
<dbReference type="Pfam" id="PF00440">
    <property type="entry name" value="TetR_N"/>
    <property type="match status" value="1"/>
</dbReference>
<dbReference type="PRINTS" id="PR00455">
    <property type="entry name" value="HTHTETR"/>
</dbReference>